<feature type="compositionally biased region" description="Low complexity" evidence="1">
    <location>
        <begin position="561"/>
        <end position="583"/>
    </location>
</feature>
<feature type="compositionally biased region" description="Pro residues" evidence="1">
    <location>
        <begin position="861"/>
        <end position="876"/>
    </location>
</feature>
<keyword evidence="3" id="KW-1185">Reference proteome</keyword>
<feature type="compositionally biased region" description="Low complexity" evidence="1">
    <location>
        <begin position="609"/>
        <end position="632"/>
    </location>
</feature>
<feature type="region of interest" description="Disordered" evidence="1">
    <location>
        <begin position="247"/>
        <end position="283"/>
    </location>
</feature>
<feature type="region of interest" description="Disordered" evidence="1">
    <location>
        <begin position="835"/>
        <end position="970"/>
    </location>
</feature>
<feature type="compositionally biased region" description="Pro residues" evidence="1">
    <location>
        <begin position="656"/>
        <end position="672"/>
    </location>
</feature>
<feature type="compositionally biased region" description="Basic and acidic residues" evidence="1">
    <location>
        <begin position="395"/>
        <end position="410"/>
    </location>
</feature>
<feature type="region of interest" description="Disordered" evidence="1">
    <location>
        <begin position="72"/>
        <end position="94"/>
    </location>
</feature>
<evidence type="ECO:0000256" key="1">
    <source>
        <dbReference type="SAM" id="MobiDB-lite"/>
    </source>
</evidence>
<reference evidence="2 3" key="1">
    <citation type="submission" date="2021-03" db="EMBL/GenBank/DDBJ databases">
        <title>Sequencing the genomes of 1000 actinobacteria strains.</title>
        <authorList>
            <person name="Klenk H.-P."/>
        </authorList>
    </citation>
    <scope>NUCLEOTIDE SEQUENCE [LARGE SCALE GENOMIC DNA]</scope>
    <source>
        <strain evidence="2 3">DSM 45256</strain>
    </source>
</reference>
<proteinExistence type="predicted"/>
<organism evidence="2 3">
    <name type="scientific">Pseudonocardia parietis</name>
    <dbReference type="NCBI Taxonomy" id="570936"/>
    <lineage>
        <taxon>Bacteria</taxon>
        <taxon>Bacillati</taxon>
        <taxon>Actinomycetota</taxon>
        <taxon>Actinomycetes</taxon>
        <taxon>Pseudonocardiales</taxon>
        <taxon>Pseudonocardiaceae</taxon>
        <taxon>Pseudonocardia</taxon>
    </lineage>
</organism>
<evidence type="ECO:0000313" key="2">
    <source>
        <dbReference type="EMBL" id="MBP2365026.1"/>
    </source>
</evidence>
<feature type="compositionally biased region" description="Low complexity" evidence="1">
    <location>
        <begin position="744"/>
        <end position="755"/>
    </location>
</feature>
<dbReference type="Proteomes" id="UP001519295">
    <property type="component" value="Unassembled WGS sequence"/>
</dbReference>
<gene>
    <name evidence="2" type="ORF">JOF36_000722</name>
</gene>
<evidence type="ECO:0008006" key="4">
    <source>
        <dbReference type="Google" id="ProtNLM"/>
    </source>
</evidence>
<dbReference type="EMBL" id="JAGINU010000001">
    <property type="protein sequence ID" value="MBP2365026.1"/>
    <property type="molecule type" value="Genomic_DNA"/>
</dbReference>
<feature type="compositionally biased region" description="Basic and acidic residues" evidence="1">
    <location>
        <begin position="935"/>
        <end position="955"/>
    </location>
</feature>
<feature type="region of interest" description="Disordered" evidence="1">
    <location>
        <begin position="336"/>
        <end position="815"/>
    </location>
</feature>
<evidence type="ECO:0000313" key="3">
    <source>
        <dbReference type="Proteomes" id="UP001519295"/>
    </source>
</evidence>
<sequence>MSDPTYRLLLQLAGRVDDDLLATGRELVAVGEEGHALELLVAELVAGRVTLPAKVRRDLVAEAAARRIQPDADLGLPRGDRAGGALPHRFTADGPADRTADLARALAEVAGPDGGWLLAWRVTPAGSAPGPLPHPVLLGRAADDGSAEVLTYQAQSALTRTGITASVEVHDDGDPDTTYHRAARAVALPLSGGAPVAAGSLAAGSPAAGDGDPLWSIRTAGTATAAAEASPPPRYLAGLGAAEPEWADQTGDAAPEPADHLGDTEPEPADPVGGTAPVPAARGGGIAFDTAEQVGDTAHESADQVGDTAPEPAAGVGETALEPVDQVSSAIYEATGQPGDTLYEPAERGGTPYPPAEQLHDTTEPAEPGSTIDGFPDQPGDAASESADHAGVASPEDRLDSAGTHGRDVGADLGPRRAPSSQRSVQGGAIPELPAHGGAVPGPTSDDGGAAALFEAEPPSVGTSHTGAFEPTGFGSDSGVDSVFNAEPDQVGTDRRSDPGPDPDPDPSPDPSPVPTSLPAPVPARVHTATDRQPDPGRQPGPGPEGTGTDVRPGEQPEPCRAGAGAPTAARTGPGRGTGPFARGRADAAGPSTTGTGPIPAVVPPPPAAGDTHPPGDLPASTGAGPAPGAGTFDAVVPVPDDHQVAPGDTASSPPTAEPVDPPHPAPRPSPPMRARRRATENWFDSHDHPGDDVPAPATDERPEAVAGTPSDDGSATGEGRPGGDLPHELEPDGLPGTEPPTPASGLPAAPGALPERPGDAERSAARDRRSGPAHSRNGAGSTAPAGRSDIPRNGAPVNGARAAVTPDDPAGEPVVPAAAEHDWLQDWTSGAWVGDLTPAVTPAREPGPLPATEGAEIDAPTPPPGMPIAQAPPVPASALPPTGPPGPRHLLLIEGAGEEEPVPGVPAEGAGEATQQTAAHSGPEPTGGLADRLSGTEHELLQRLHEELAARETGGEPTPRNGTARPDRS</sequence>
<accession>A0ABS4VM86</accession>
<dbReference type="RefSeq" id="WP_210025000.1">
    <property type="nucleotide sequence ID" value="NZ_JAGINU010000001.1"/>
</dbReference>
<protein>
    <recommendedName>
        <fullName evidence="4">Syndecan 1</fullName>
    </recommendedName>
</protein>
<comment type="caution">
    <text evidence="2">The sequence shown here is derived from an EMBL/GenBank/DDBJ whole genome shotgun (WGS) entry which is preliminary data.</text>
</comment>
<feature type="compositionally biased region" description="Pro residues" evidence="1">
    <location>
        <begin position="508"/>
        <end position="522"/>
    </location>
</feature>
<feature type="compositionally biased region" description="Basic and acidic residues" evidence="1">
    <location>
        <begin position="678"/>
        <end position="692"/>
    </location>
</feature>
<name>A0ABS4VM86_9PSEU</name>
<feature type="compositionally biased region" description="Basic and acidic residues" evidence="1">
    <location>
        <begin position="757"/>
        <end position="771"/>
    </location>
</feature>